<evidence type="ECO:0000256" key="2">
    <source>
        <dbReference type="SAM" id="Phobius"/>
    </source>
</evidence>
<comment type="caution">
    <text evidence="3">The sequence shown here is derived from an EMBL/GenBank/DDBJ whole genome shotgun (WGS) entry which is preliminary data.</text>
</comment>
<dbReference type="EMBL" id="JAYMGO010000003">
    <property type="protein sequence ID" value="KAL1279619.1"/>
    <property type="molecule type" value="Genomic_DNA"/>
</dbReference>
<keyword evidence="2" id="KW-0472">Membrane</keyword>
<feature type="transmembrane region" description="Helical" evidence="2">
    <location>
        <begin position="63"/>
        <end position="88"/>
    </location>
</feature>
<proteinExistence type="predicted"/>
<evidence type="ECO:0000313" key="4">
    <source>
        <dbReference type="Proteomes" id="UP001558613"/>
    </source>
</evidence>
<keyword evidence="2" id="KW-1133">Transmembrane helix</keyword>
<protein>
    <submittedName>
        <fullName evidence="3">Uncharacterized protein</fullName>
    </submittedName>
</protein>
<organism evidence="3 4">
    <name type="scientific">Cirrhinus molitorella</name>
    <name type="common">mud carp</name>
    <dbReference type="NCBI Taxonomy" id="172907"/>
    <lineage>
        <taxon>Eukaryota</taxon>
        <taxon>Metazoa</taxon>
        <taxon>Chordata</taxon>
        <taxon>Craniata</taxon>
        <taxon>Vertebrata</taxon>
        <taxon>Euteleostomi</taxon>
        <taxon>Actinopterygii</taxon>
        <taxon>Neopterygii</taxon>
        <taxon>Teleostei</taxon>
        <taxon>Ostariophysi</taxon>
        <taxon>Cypriniformes</taxon>
        <taxon>Cyprinidae</taxon>
        <taxon>Labeoninae</taxon>
        <taxon>Labeonini</taxon>
        <taxon>Cirrhinus</taxon>
    </lineage>
</organism>
<dbReference type="Proteomes" id="UP001558613">
    <property type="component" value="Unassembled WGS sequence"/>
</dbReference>
<gene>
    <name evidence="3" type="ORF">QQF64_026292</name>
</gene>
<feature type="compositionally biased region" description="Polar residues" evidence="1">
    <location>
        <begin position="18"/>
        <end position="37"/>
    </location>
</feature>
<accession>A0ABR3NRQ6</accession>
<reference evidence="3 4" key="1">
    <citation type="submission" date="2023-09" db="EMBL/GenBank/DDBJ databases">
        <authorList>
            <person name="Wang M."/>
        </authorList>
    </citation>
    <scope>NUCLEOTIDE SEQUENCE [LARGE SCALE GENOMIC DNA]</scope>
    <source>
        <strain evidence="3">GT-2023</strain>
        <tissue evidence="3">Liver</tissue>
    </source>
</reference>
<feature type="compositionally biased region" description="Low complexity" evidence="1">
    <location>
        <begin position="38"/>
        <end position="51"/>
    </location>
</feature>
<evidence type="ECO:0000256" key="1">
    <source>
        <dbReference type="SAM" id="MobiDB-lite"/>
    </source>
</evidence>
<evidence type="ECO:0000313" key="3">
    <source>
        <dbReference type="EMBL" id="KAL1279619.1"/>
    </source>
</evidence>
<keyword evidence="4" id="KW-1185">Reference proteome</keyword>
<sequence>MKICRKCPIDHASAAASDSETLIPVSRSNSETTSRQTAAAAPAQSSSSLADPAETEVSWTAALLFRVIVIIVEFAAFAAPTVILLQIICARRAENYKKTEATLKK</sequence>
<feature type="region of interest" description="Disordered" evidence="1">
    <location>
        <begin position="18"/>
        <end position="51"/>
    </location>
</feature>
<name>A0ABR3NRQ6_9TELE</name>
<keyword evidence="2" id="KW-0812">Transmembrane</keyword>